<organism evidence="2 3">
    <name type="scientific">Cellvibrio fontiphilus</name>
    <dbReference type="NCBI Taxonomy" id="1815559"/>
    <lineage>
        <taxon>Bacteria</taxon>
        <taxon>Pseudomonadati</taxon>
        <taxon>Pseudomonadota</taxon>
        <taxon>Gammaproteobacteria</taxon>
        <taxon>Cellvibrionales</taxon>
        <taxon>Cellvibrionaceae</taxon>
        <taxon>Cellvibrio</taxon>
    </lineage>
</organism>
<evidence type="ECO:0000313" key="2">
    <source>
        <dbReference type="EMBL" id="MFC3116475.1"/>
    </source>
</evidence>
<accession>A0ABV7FFR5</accession>
<dbReference type="EMBL" id="JBHRTF010000004">
    <property type="protein sequence ID" value="MFC3116475.1"/>
    <property type="molecule type" value="Genomic_DNA"/>
</dbReference>
<reference evidence="3" key="1">
    <citation type="journal article" date="2019" name="Int. J. Syst. Evol. Microbiol.">
        <title>The Global Catalogue of Microorganisms (GCM) 10K type strain sequencing project: providing services to taxonomists for standard genome sequencing and annotation.</title>
        <authorList>
            <consortium name="The Broad Institute Genomics Platform"/>
            <consortium name="The Broad Institute Genome Sequencing Center for Infectious Disease"/>
            <person name="Wu L."/>
            <person name="Ma J."/>
        </authorList>
    </citation>
    <scope>NUCLEOTIDE SEQUENCE [LARGE SCALE GENOMIC DNA]</scope>
    <source>
        <strain evidence="3">KCTC 52237</strain>
    </source>
</reference>
<feature type="chain" id="PRO_5046830744" description="Bacterial surface antigen (D15) domain-containing protein" evidence="1">
    <location>
        <begin position="31"/>
        <end position="573"/>
    </location>
</feature>
<feature type="signal peptide" evidence="1">
    <location>
        <begin position="1"/>
        <end position="30"/>
    </location>
</feature>
<comment type="caution">
    <text evidence="2">The sequence shown here is derived from an EMBL/GenBank/DDBJ whole genome shotgun (WGS) entry which is preliminary data.</text>
</comment>
<evidence type="ECO:0000313" key="3">
    <source>
        <dbReference type="Proteomes" id="UP001595555"/>
    </source>
</evidence>
<evidence type="ECO:0000256" key="1">
    <source>
        <dbReference type="SAM" id="SignalP"/>
    </source>
</evidence>
<keyword evidence="1" id="KW-0732">Signal</keyword>
<proteinExistence type="predicted"/>
<gene>
    <name evidence="2" type="ORF">ACFODX_12960</name>
</gene>
<dbReference type="Proteomes" id="UP001595555">
    <property type="component" value="Unassembled WGS sequence"/>
</dbReference>
<dbReference type="Gene3D" id="2.40.160.50">
    <property type="entry name" value="membrane protein fhac: a member of the omp85/tpsb transporter family"/>
    <property type="match status" value="1"/>
</dbReference>
<sequence>MSKTPMKGLLSSAIGWCLLAVSASTSPVKAEAPAEMEDSSCVPFDSRVARELAITDQHARVETKVFNGLEGKRIRHIHFNSLSIFDKDNPRENNRLYLFLNKLHINTRPRVIEAQLLFNEGEVLDISRIEESERILRKRPYLTNAYILPLNICQDQIDLVVITQDAWALEPQFSVSKESESTNSGFAISDGNILGSGNSLTVGYEENAQRNLVNYDFRNPHIFNSQVAVKLYYADTSDGRDTIVDVSHPFYSLQTPWSAGVYTQDVTQEEKIRHMDMEINEFQHQSMNSQVYFGVASEITNNFTRRWLFGFSNEEDNFYPTQDTLQTVPLARKAVYPWVEFQLLENRFGVFKNVNQIQRPEDIALGQNVTFRLGYGGAAFDNSEDVIRYIGSYTNIAEVSKHHILETGIALNGRHYSNLNNLSTAVASFTINYNYFQDEKRRWYMGLRYDLGQDLAQYEELTLGDITGLRGYPTDFQRGDESYVFTLEHRYFSDLHIFNLMRVGAVAFIDVGKAWGIEEYGYSPLLSNFGVGLRLSSSKVRIGNVVHIDIATPMTARDGVDKYQLTIGAKQRF</sequence>
<protein>
    <recommendedName>
        <fullName evidence="4">Bacterial surface antigen (D15) domain-containing protein</fullName>
    </recommendedName>
</protein>
<keyword evidence="3" id="KW-1185">Reference proteome</keyword>
<name>A0ABV7FFR5_9GAMM</name>
<evidence type="ECO:0008006" key="4">
    <source>
        <dbReference type="Google" id="ProtNLM"/>
    </source>
</evidence>